<reference evidence="7 8" key="1">
    <citation type="submission" date="2018-12" db="EMBL/GenBank/DDBJ databases">
        <authorList>
            <person name="Sun L."/>
            <person name="Chen Z."/>
        </authorList>
    </citation>
    <scope>NUCLEOTIDE SEQUENCE [LARGE SCALE GENOMIC DNA]</scope>
    <source>
        <strain evidence="7 8">3-5-3</strain>
    </source>
</reference>
<evidence type="ECO:0000256" key="2">
    <source>
        <dbReference type="ARBA" id="ARBA00029447"/>
    </source>
</evidence>
<evidence type="ECO:0000256" key="4">
    <source>
        <dbReference type="SAM" id="Coils"/>
    </source>
</evidence>
<comment type="similarity">
    <text evidence="2">Belongs to the methyl-accepting chemotaxis (MCP) protein family.</text>
</comment>
<dbReference type="GO" id="GO:0016020">
    <property type="term" value="C:membrane"/>
    <property type="evidence" value="ECO:0007669"/>
    <property type="project" value="InterPro"/>
</dbReference>
<organism evidence="7 8">
    <name type="scientific">Paenibacillus zeisoli</name>
    <dbReference type="NCBI Taxonomy" id="2496267"/>
    <lineage>
        <taxon>Bacteria</taxon>
        <taxon>Bacillati</taxon>
        <taxon>Bacillota</taxon>
        <taxon>Bacilli</taxon>
        <taxon>Bacillales</taxon>
        <taxon>Paenibacillaceae</taxon>
        <taxon>Paenibacillus</taxon>
    </lineage>
</organism>
<evidence type="ECO:0000313" key="8">
    <source>
        <dbReference type="Proteomes" id="UP000272464"/>
    </source>
</evidence>
<keyword evidence="4" id="KW-0175">Coiled coil</keyword>
<keyword evidence="5" id="KW-0812">Transmembrane</keyword>
<feature type="domain" description="Methyl-accepting transducer" evidence="6">
    <location>
        <begin position="216"/>
        <end position="466"/>
    </location>
</feature>
<dbReference type="RefSeq" id="WP_127197233.1">
    <property type="nucleotide sequence ID" value="NZ_RZNX01000001.1"/>
</dbReference>
<feature type="transmembrane region" description="Helical" evidence="5">
    <location>
        <begin position="154"/>
        <end position="171"/>
    </location>
</feature>
<gene>
    <name evidence="7" type="ORF">EJP77_00465</name>
</gene>
<dbReference type="InterPro" id="IPR004089">
    <property type="entry name" value="MCPsignal_dom"/>
</dbReference>
<keyword evidence="8" id="KW-1185">Reference proteome</keyword>
<evidence type="ECO:0000256" key="5">
    <source>
        <dbReference type="SAM" id="Phobius"/>
    </source>
</evidence>
<feature type="coiled-coil region" evidence="4">
    <location>
        <begin position="455"/>
        <end position="482"/>
    </location>
</feature>
<dbReference type="GO" id="GO:0004888">
    <property type="term" value="F:transmembrane signaling receptor activity"/>
    <property type="evidence" value="ECO:0007669"/>
    <property type="project" value="InterPro"/>
</dbReference>
<feature type="transmembrane region" description="Helical" evidence="5">
    <location>
        <begin position="76"/>
        <end position="96"/>
    </location>
</feature>
<feature type="transmembrane region" description="Helical" evidence="5">
    <location>
        <begin position="102"/>
        <end position="134"/>
    </location>
</feature>
<dbReference type="PROSITE" id="PS50111">
    <property type="entry name" value="CHEMOTAXIS_TRANSDUC_2"/>
    <property type="match status" value="1"/>
</dbReference>
<evidence type="ECO:0000256" key="3">
    <source>
        <dbReference type="PROSITE-ProRule" id="PRU00284"/>
    </source>
</evidence>
<evidence type="ECO:0000256" key="1">
    <source>
        <dbReference type="ARBA" id="ARBA00023224"/>
    </source>
</evidence>
<accession>A0A3S1BAB3</accession>
<evidence type="ECO:0000259" key="6">
    <source>
        <dbReference type="PROSITE" id="PS50111"/>
    </source>
</evidence>
<keyword evidence="5" id="KW-1133">Transmembrane helix</keyword>
<feature type="transmembrane region" description="Helical" evidence="5">
    <location>
        <begin position="24"/>
        <end position="43"/>
    </location>
</feature>
<dbReference type="PANTHER" id="PTHR32089:SF114">
    <property type="entry name" value="METHYL-ACCEPTING CHEMOTAXIS PROTEIN MCPB"/>
    <property type="match status" value="1"/>
</dbReference>
<dbReference type="PANTHER" id="PTHR32089">
    <property type="entry name" value="METHYL-ACCEPTING CHEMOTAXIS PROTEIN MCPB"/>
    <property type="match status" value="1"/>
</dbReference>
<dbReference type="SMART" id="SM00283">
    <property type="entry name" value="MA"/>
    <property type="match status" value="1"/>
</dbReference>
<dbReference type="Proteomes" id="UP000272464">
    <property type="component" value="Unassembled WGS sequence"/>
</dbReference>
<dbReference type="AlphaFoldDB" id="A0A3S1BAB3"/>
<dbReference type="SUPFAM" id="SSF58104">
    <property type="entry name" value="Methyl-accepting chemotaxis protein (MCP) signaling domain"/>
    <property type="match status" value="1"/>
</dbReference>
<dbReference type="OrthoDB" id="242546at2"/>
<dbReference type="GO" id="GO:0006935">
    <property type="term" value="P:chemotaxis"/>
    <property type="evidence" value="ECO:0007669"/>
    <property type="project" value="InterPro"/>
</dbReference>
<keyword evidence="1 3" id="KW-0807">Transducer</keyword>
<evidence type="ECO:0000313" key="7">
    <source>
        <dbReference type="EMBL" id="RUT35533.1"/>
    </source>
</evidence>
<protein>
    <recommendedName>
        <fullName evidence="6">Methyl-accepting transducer domain-containing protein</fullName>
    </recommendedName>
</protein>
<dbReference type="InterPro" id="IPR004090">
    <property type="entry name" value="Chemotax_Me-accpt_rcpt"/>
</dbReference>
<dbReference type="GO" id="GO:0007165">
    <property type="term" value="P:signal transduction"/>
    <property type="evidence" value="ECO:0007669"/>
    <property type="project" value="UniProtKB-KW"/>
</dbReference>
<feature type="transmembrane region" description="Helical" evidence="5">
    <location>
        <begin position="49"/>
        <end position="69"/>
    </location>
</feature>
<dbReference type="Pfam" id="PF00015">
    <property type="entry name" value="MCPsignal"/>
    <property type="match status" value="1"/>
</dbReference>
<dbReference type="EMBL" id="RZNX01000001">
    <property type="protein sequence ID" value="RUT35533.1"/>
    <property type="molecule type" value="Genomic_DNA"/>
</dbReference>
<name>A0A3S1BAB3_9BACL</name>
<sequence>MSGEQQSSSLSTIRKEDVRKKNDLIFKALAVTVVLAEVTYFTVHQSMNIKILMSILDLVVLAVIGILHFGRKWEHAIPYVAIGGIMAIFTVSTIYMPSISNLFQGFFILAVALIYMDNKVLITGSIAGAFILWLNMYKNGVTIGLNKDSMIGLWFYYLIVVVILVAFQKVANRMITNLAETQMRTETLMNQLGEHEKSLRENVRTISENMELISQGSSENAISFGEMSNAFHEITKGVVSESEVLVTISESVKSSNSQLEGMFQSLGQLRAGIQDAADSSERGDATVDEMYLMIKDFSGQIQAVSDQVNDLAAQIKGSSELIVTLQDIASQTNLLSLNASIEAARAGESGQGFAVVASEIRKLADSSARAADEISSNLLAVIDQSGQTQVNMNTISDQMKDCLAMTLETRDVFAEINNSVKEINERTAHYDKSITTIQSSSRSIEESSEHLASVSQQTSATLEELSATIESLVNQNSIVLERIKHNETAMNNLVQTKEAM</sequence>
<keyword evidence="5" id="KW-0472">Membrane</keyword>
<dbReference type="PRINTS" id="PR00260">
    <property type="entry name" value="CHEMTRNSDUCR"/>
</dbReference>
<comment type="caution">
    <text evidence="7">The sequence shown here is derived from an EMBL/GenBank/DDBJ whole genome shotgun (WGS) entry which is preliminary data.</text>
</comment>
<proteinExistence type="inferred from homology"/>
<dbReference type="Gene3D" id="1.10.287.950">
    <property type="entry name" value="Methyl-accepting chemotaxis protein"/>
    <property type="match status" value="1"/>
</dbReference>